<protein>
    <submittedName>
        <fullName evidence="1">Uncharacterized protein</fullName>
    </submittedName>
</protein>
<evidence type="ECO:0000313" key="1">
    <source>
        <dbReference type="EMBL" id="RNA27306.1"/>
    </source>
</evidence>
<gene>
    <name evidence="1" type="ORF">BpHYR1_034295</name>
</gene>
<proteinExistence type="predicted"/>
<dbReference type="Proteomes" id="UP000276133">
    <property type="component" value="Unassembled WGS sequence"/>
</dbReference>
<sequence length="111" mass="13396">MKTNLIQLHSYDKLIFTLAEEDPWCYLNIIYLYPRFSRGHQKFFSKKIVKMKIMIAKATILFIIQPKIKIKSLKLRIDLKIFMLMKSILRSEQLSKRRLRNFITQNGIYNL</sequence>
<accession>A0A3M7RUV5</accession>
<name>A0A3M7RUV5_BRAPC</name>
<keyword evidence="2" id="KW-1185">Reference proteome</keyword>
<organism evidence="1 2">
    <name type="scientific">Brachionus plicatilis</name>
    <name type="common">Marine rotifer</name>
    <name type="synonym">Brachionus muelleri</name>
    <dbReference type="NCBI Taxonomy" id="10195"/>
    <lineage>
        <taxon>Eukaryota</taxon>
        <taxon>Metazoa</taxon>
        <taxon>Spiralia</taxon>
        <taxon>Gnathifera</taxon>
        <taxon>Rotifera</taxon>
        <taxon>Eurotatoria</taxon>
        <taxon>Monogononta</taxon>
        <taxon>Pseudotrocha</taxon>
        <taxon>Ploima</taxon>
        <taxon>Brachionidae</taxon>
        <taxon>Brachionus</taxon>
    </lineage>
</organism>
<evidence type="ECO:0000313" key="2">
    <source>
        <dbReference type="Proteomes" id="UP000276133"/>
    </source>
</evidence>
<comment type="caution">
    <text evidence="1">The sequence shown here is derived from an EMBL/GenBank/DDBJ whole genome shotgun (WGS) entry which is preliminary data.</text>
</comment>
<dbReference type="AlphaFoldDB" id="A0A3M7RUV5"/>
<reference evidence="1 2" key="1">
    <citation type="journal article" date="2018" name="Sci. Rep.">
        <title>Genomic signatures of local adaptation to the degree of environmental predictability in rotifers.</title>
        <authorList>
            <person name="Franch-Gras L."/>
            <person name="Hahn C."/>
            <person name="Garcia-Roger E.M."/>
            <person name="Carmona M.J."/>
            <person name="Serra M."/>
            <person name="Gomez A."/>
        </authorList>
    </citation>
    <scope>NUCLEOTIDE SEQUENCE [LARGE SCALE GENOMIC DNA]</scope>
    <source>
        <strain evidence="1">HYR1</strain>
    </source>
</reference>
<dbReference type="EMBL" id="REGN01002563">
    <property type="protein sequence ID" value="RNA27306.1"/>
    <property type="molecule type" value="Genomic_DNA"/>
</dbReference>